<proteinExistence type="predicted"/>
<evidence type="ECO:0000313" key="5">
    <source>
        <dbReference type="Proteomes" id="UP000298488"/>
    </source>
</evidence>
<dbReference type="GO" id="GO:0004519">
    <property type="term" value="F:endonuclease activity"/>
    <property type="evidence" value="ECO:0007669"/>
    <property type="project" value="UniProtKB-KW"/>
</dbReference>
<dbReference type="RefSeq" id="WP_104095622.1">
    <property type="nucleotide sequence ID" value="NZ_JACHBP010000001.1"/>
</dbReference>
<dbReference type="SMART" id="SM00318">
    <property type="entry name" value="SNc"/>
    <property type="match status" value="1"/>
</dbReference>
<protein>
    <submittedName>
        <fullName evidence="4">Thermonuclease</fullName>
    </submittedName>
</protein>
<dbReference type="PANTHER" id="PTHR12302">
    <property type="entry name" value="EBNA2 BINDING PROTEIN P100"/>
    <property type="match status" value="1"/>
</dbReference>
<evidence type="ECO:0000256" key="1">
    <source>
        <dbReference type="ARBA" id="ARBA00022722"/>
    </source>
</evidence>
<dbReference type="InterPro" id="IPR016071">
    <property type="entry name" value="Staphylococal_nuclease_OB-fold"/>
</dbReference>
<dbReference type="SUPFAM" id="SSF50199">
    <property type="entry name" value="Staphylococcal nuclease"/>
    <property type="match status" value="1"/>
</dbReference>
<dbReference type="AlphaFoldDB" id="A0A4R8VCA8"/>
<keyword evidence="1" id="KW-0540">Nuclease</keyword>
<dbReference type="InterPro" id="IPR035437">
    <property type="entry name" value="SNase_OB-fold_sf"/>
</dbReference>
<comment type="caution">
    <text evidence="4">The sequence shown here is derived from an EMBL/GenBank/DDBJ whole genome shotgun (WGS) entry which is preliminary data.</text>
</comment>
<reference evidence="4 5" key="1">
    <citation type="submission" date="2019-03" db="EMBL/GenBank/DDBJ databases">
        <title>Genomics of glacier-inhabiting Cryobacterium strains.</title>
        <authorList>
            <person name="Liu Q."/>
            <person name="Xin Y.-H."/>
        </authorList>
    </citation>
    <scope>NUCLEOTIDE SEQUENCE [LARGE SCALE GENOMIC DNA]</scope>
    <source>
        <strain evidence="4 5">CGMCC 1.10440</strain>
    </source>
</reference>
<keyword evidence="5" id="KW-1185">Reference proteome</keyword>
<accession>A0A4R8VCA8</accession>
<keyword evidence="2" id="KW-0255">Endonuclease</keyword>
<dbReference type="OrthoDB" id="5241375at2"/>
<evidence type="ECO:0000256" key="3">
    <source>
        <dbReference type="ARBA" id="ARBA00022801"/>
    </source>
</evidence>
<gene>
    <name evidence="4" type="ORF">E3N84_06660</name>
</gene>
<evidence type="ECO:0000313" key="4">
    <source>
        <dbReference type="EMBL" id="TFB79750.1"/>
    </source>
</evidence>
<name>A0A4R8VCA8_9MICO</name>
<dbReference type="Proteomes" id="UP000298488">
    <property type="component" value="Unassembled WGS sequence"/>
</dbReference>
<dbReference type="GO" id="GO:0016787">
    <property type="term" value="F:hydrolase activity"/>
    <property type="evidence" value="ECO:0007669"/>
    <property type="project" value="UniProtKB-KW"/>
</dbReference>
<dbReference type="Pfam" id="PF00565">
    <property type="entry name" value="SNase"/>
    <property type="match status" value="1"/>
</dbReference>
<dbReference type="Gene3D" id="2.40.50.90">
    <property type="match status" value="1"/>
</dbReference>
<dbReference type="PANTHER" id="PTHR12302:SF3">
    <property type="entry name" value="SERINE_THREONINE-PROTEIN KINASE 31"/>
    <property type="match status" value="1"/>
</dbReference>
<dbReference type="PROSITE" id="PS50830">
    <property type="entry name" value="TNASE_3"/>
    <property type="match status" value="1"/>
</dbReference>
<dbReference type="EMBL" id="SOFI01000003">
    <property type="protein sequence ID" value="TFB79750.1"/>
    <property type="molecule type" value="Genomic_DNA"/>
</dbReference>
<evidence type="ECO:0000256" key="2">
    <source>
        <dbReference type="ARBA" id="ARBA00022759"/>
    </source>
</evidence>
<keyword evidence="3" id="KW-0378">Hydrolase</keyword>
<sequence length="185" mass="20279">MKRMSTTILLILVLVIVIAVVVANLPEQTTGGPPTGGDPAAVEIARPAGATLSHIAYVHDGDTLYLQPDGTTSRADEITVRLIGIDTPELRPEVQCYAVKARDYLRQQLPEGTEVWVESDRERLDRYGRTLLYLWKQDGTSVNLDLVEKGYASALTIPPNDSYHGEFEAAERAARAADRGQWGSC</sequence>
<organism evidence="4 5">
    <name type="scientific">Terrimesophilobacter mesophilus</name>
    <dbReference type="NCBI Taxonomy" id="433647"/>
    <lineage>
        <taxon>Bacteria</taxon>
        <taxon>Bacillati</taxon>
        <taxon>Actinomycetota</taxon>
        <taxon>Actinomycetes</taxon>
        <taxon>Micrococcales</taxon>
        <taxon>Microbacteriaceae</taxon>
        <taxon>Terrimesophilobacter</taxon>
    </lineage>
</organism>